<proteinExistence type="predicted"/>
<evidence type="ECO:0000313" key="2">
    <source>
        <dbReference type="EMBL" id="MEQ2301722.1"/>
    </source>
</evidence>
<feature type="compositionally biased region" description="Basic and acidic residues" evidence="1">
    <location>
        <begin position="85"/>
        <end position="103"/>
    </location>
</feature>
<reference evidence="2 3" key="1">
    <citation type="submission" date="2021-06" db="EMBL/GenBank/DDBJ databases">
        <authorList>
            <person name="Palmer J.M."/>
        </authorList>
    </citation>
    <scope>NUCLEOTIDE SEQUENCE [LARGE SCALE GENOMIC DNA]</scope>
    <source>
        <strain evidence="2 3">AS_MEX2019</strain>
        <tissue evidence="2">Muscle</tissue>
    </source>
</reference>
<name>A0ABV0Z682_9TELE</name>
<gene>
    <name evidence="2" type="ORF">AMECASPLE_038994</name>
</gene>
<evidence type="ECO:0000313" key="3">
    <source>
        <dbReference type="Proteomes" id="UP001469553"/>
    </source>
</evidence>
<keyword evidence="3" id="KW-1185">Reference proteome</keyword>
<protein>
    <recommendedName>
        <fullName evidence="4">Murine leukemia virus integrase C-terminal domain-containing protein</fullName>
    </recommendedName>
</protein>
<feature type="region of interest" description="Disordered" evidence="1">
    <location>
        <begin position="83"/>
        <end position="103"/>
    </location>
</feature>
<evidence type="ECO:0008006" key="4">
    <source>
        <dbReference type="Google" id="ProtNLM"/>
    </source>
</evidence>
<dbReference type="Proteomes" id="UP001469553">
    <property type="component" value="Unassembled WGS sequence"/>
</dbReference>
<dbReference type="EMBL" id="JAHRIP010054667">
    <property type="protein sequence ID" value="MEQ2301722.1"/>
    <property type="molecule type" value="Genomic_DNA"/>
</dbReference>
<organism evidence="2 3">
    <name type="scientific">Ameca splendens</name>
    <dbReference type="NCBI Taxonomy" id="208324"/>
    <lineage>
        <taxon>Eukaryota</taxon>
        <taxon>Metazoa</taxon>
        <taxon>Chordata</taxon>
        <taxon>Craniata</taxon>
        <taxon>Vertebrata</taxon>
        <taxon>Euteleostomi</taxon>
        <taxon>Actinopterygii</taxon>
        <taxon>Neopterygii</taxon>
        <taxon>Teleostei</taxon>
        <taxon>Neoteleostei</taxon>
        <taxon>Acanthomorphata</taxon>
        <taxon>Ovalentaria</taxon>
        <taxon>Atherinomorphae</taxon>
        <taxon>Cyprinodontiformes</taxon>
        <taxon>Goodeidae</taxon>
        <taxon>Ameca</taxon>
    </lineage>
</organism>
<dbReference type="Gene3D" id="2.30.30.850">
    <property type="match status" value="1"/>
</dbReference>
<evidence type="ECO:0000256" key="1">
    <source>
        <dbReference type="SAM" id="MobiDB-lite"/>
    </source>
</evidence>
<accession>A0ABV0Z682</accession>
<sequence length="103" mass="11784">MLFYCQNLSTVFSQVSQTVKAALPGTATFTLQSFIPGDWILLREFRREHRTSRRWTGPYEILLDTQESCRKAPASSGTQVIFQLDHPRPERCEDSGPPPDKEL</sequence>
<comment type="caution">
    <text evidence="2">The sequence shown here is derived from an EMBL/GenBank/DDBJ whole genome shotgun (WGS) entry which is preliminary data.</text>
</comment>